<evidence type="ECO:0000313" key="2">
    <source>
        <dbReference type="Proteomes" id="UP000234681"/>
    </source>
</evidence>
<accession>A6ISS4</accession>
<protein>
    <submittedName>
        <fullName evidence="1">RCG30725, isoform CRA_b</fullName>
    </submittedName>
</protein>
<proteinExistence type="predicted"/>
<organism evidence="1 2">
    <name type="scientific">Rattus norvegicus</name>
    <name type="common">Rat</name>
    <dbReference type="NCBI Taxonomy" id="10116"/>
    <lineage>
        <taxon>Eukaryota</taxon>
        <taxon>Metazoa</taxon>
        <taxon>Chordata</taxon>
        <taxon>Craniata</taxon>
        <taxon>Vertebrata</taxon>
        <taxon>Euteleostomi</taxon>
        <taxon>Mammalia</taxon>
        <taxon>Eutheria</taxon>
        <taxon>Euarchontoglires</taxon>
        <taxon>Glires</taxon>
        <taxon>Rodentia</taxon>
        <taxon>Myomorpha</taxon>
        <taxon>Muroidea</taxon>
        <taxon>Muridae</taxon>
        <taxon>Murinae</taxon>
        <taxon>Rattus</taxon>
    </lineage>
</organism>
<sequence length="73" mass="8119">MTQQIRALLFQRSRVQIHHTVAHNQLYWDLLPSSGVSEDSYSVLITGDRTQGLALPSCSGEDCGEEGDQKMGR</sequence>
<dbReference type="EMBL" id="CH473968">
    <property type="protein sequence ID" value="EDL80625.1"/>
    <property type="molecule type" value="Genomic_DNA"/>
</dbReference>
<gene>
    <name evidence="1" type="ORF">rCG_30725</name>
</gene>
<reference evidence="2" key="1">
    <citation type="submission" date="2005-09" db="EMBL/GenBank/DDBJ databases">
        <authorList>
            <person name="Mural R.J."/>
            <person name="Li P.W."/>
            <person name="Adams M.D."/>
            <person name="Amanatides P.G."/>
            <person name="Baden-Tillson H."/>
            <person name="Barnstead M."/>
            <person name="Chin S.H."/>
            <person name="Dew I."/>
            <person name="Evans C.A."/>
            <person name="Ferriera S."/>
            <person name="Flanigan M."/>
            <person name="Fosler C."/>
            <person name="Glodek A."/>
            <person name="Gu Z."/>
            <person name="Holt R.A."/>
            <person name="Jennings D."/>
            <person name="Kraft C.L."/>
            <person name="Lu F."/>
            <person name="Nguyen T."/>
            <person name="Nusskern D.R."/>
            <person name="Pfannkoch C.M."/>
            <person name="Sitter C."/>
            <person name="Sutton G.G."/>
            <person name="Venter J.C."/>
            <person name="Wang Z."/>
            <person name="Woodage T."/>
            <person name="Zheng X.H."/>
            <person name="Zhong F."/>
        </authorList>
    </citation>
    <scope>NUCLEOTIDE SEQUENCE [LARGE SCALE GENOMIC DNA]</scope>
    <source>
        <strain>BN</strain>
        <strain evidence="2">Sprague-Dawley</strain>
    </source>
</reference>
<evidence type="ECO:0000313" key="1">
    <source>
        <dbReference type="EMBL" id="EDL80625.1"/>
    </source>
</evidence>
<dbReference type="AlphaFoldDB" id="A6ISS4"/>
<name>A6ISS4_RAT</name>
<dbReference type="Proteomes" id="UP000234681">
    <property type="component" value="Chromosome 5"/>
</dbReference>